<gene>
    <name evidence="1" type="ORF">METZ01_LOCUS420059</name>
</gene>
<accession>A0A382X9E5</accession>
<organism evidence="1">
    <name type="scientific">marine metagenome</name>
    <dbReference type="NCBI Taxonomy" id="408172"/>
    <lineage>
        <taxon>unclassified sequences</taxon>
        <taxon>metagenomes</taxon>
        <taxon>ecological metagenomes</taxon>
    </lineage>
</organism>
<evidence type="ECO:0000313" key="1">
    <source>
        <dbReference type="EMBL" id="SVD67205.1"/>
    </source>
</evidence>
<dbReference type="EMBL" id="UINC01165678">
    <property type="protein sequence ID" value="SVD67205.1"/>
    <property type="molecule type" value="Genomic_DNA"/>
</dbReference>
<protein>
    <submittedName>
        <fullName evidence="1">Uncharacterized protein</fullName>
    </submittedName>
</protein>
<dbReference type="Pfam" id="PF16683">
    <property type="entry name" value="TGase_elicitor"/>
    <property type="match status" value="1"/>
</dbReference>
<sequence>NLFAPNGALDKYDQVFGTKSRDYELANNFRAHDSDSSDAGWAGHCNNASEVACMLDEPKRSVTYKGVTFTPRDIAGLLVKVSRSLATRVDFEGRRYNGESDDVRDPAPHDFLEKVIKAWGGGESPIPFVLDIDRKEQVWNYPYDQGKVTESSKAPAGFDTSSLPEGGYISFYKAEMKGTTFDAQARNYEFWIQYSDDGSVLKSDWIEGGDRKVNPDFAWRPHPRGDLSKKENWVTSARKQNNPHVRAEDVFEIYSRSIA</sequence>
<dbReference type="GO" id="GO:0016755">
    <property type="term" value="F:aminoacyltransferase activity"/>
    <property type="evidence" value="ECO:0007669"/>
    <property type="project" value="InterPro"/>
</dbReference>
<proteinExistence type="predicted"/>
<dbReference type="InterPro" id="IPR032048">
    <property type="entry name" value="TGase_elicitor"/>
</dbReference>
<reference evidence="1" key="1">
    <citation type="submission" date="2018-05" db="EMBL/GenBank/DDBJ databases">
        <authorList>
            <person name="Lanie J.A."/>
            <person name="Ng W.-L."/>
            <person name="Kazmierczak K.M."/>
            <person name="Andrzejewski T.M."/>
            <person name="Davidsen T.M."/>
            <person name="Wayne K.J."/>
            <person name="Tettelin H."/>
            <person name="Glass J.I."/>
            <person name="Rusch D."/>
            <person name="Podicherti R."/>
            <person name="Tsui H.-C.T."/>
            <person name="Winkler M.E."/>
        </authorList>
    </citation>
    <scope>NUCLEOTIDE SEQUENCE</scope>
</reference>
<feature type="non-terminal residue" evidence="1">
    <location>
        <position position="1"/>
    </location>
</feature>
<dbReference type="AlphaFoldDB" id="A0A382X9E5"/>
<name>A0A382X9E5_9ZZZZ</name>